<dbReference type="AlphaFoldDB" id="A0A543NFE7"/>
<name>A0A543NFE7_9ACTN</name>
<dbReference type="InterPro" id="IPR025164">
    <property type="entry name" value="Toastrack_DUF4097"/>
</dbReference>
<gene>
    <name evidence="2" type="ORF">FHX37_0418</name>
</gene>
<dbReference type="EMBL" id="VFQC01000001">
    <property type="protein sequence ID" value="TQN30537.1"/>
    <property type="molecule type" value="Genomic_DNA"/>
</dbReference>
<evidence type="ECO:0000259" key="1">
    <source>
        <dbReference type="Pfam" id="PF13349"/>
    </source>
</evidence>
<protein>
    <submittedName>
        <fullName evidence="2">Putative adhesin</fullName>
    </submittedName>
</protein>
<keyword evidence="3" id="KW-1185">Reference proteome</keyword>
<proteinExistence type="predicted"/>
<evidence type="ECO:0000313" key="3">
    <source>
        <dbReference type="Proteomes" id="UP000317422"/>
    </source>
</evidence>
<reference evidence="2 3" key="1">
    <citation type="submission" date="2019-06" db="EMBL/GenBank/DDBJ databases">
        <title>Sequencing the genomes of 1000 actinobacteria strains.</title>
        <authorList>
            <person name="Klenk H.-P."/>
        </authorList>
    </citation>
    <scope>NUCLEOTIDE SEQUENCE [LARGE SCALE GENOMIC DNA]</scope>
    <source>
        <strain evidence="2 3">DSM 45015</strain>
    </source>
</reference>
<dbReference type="OrthoDB" id="3367592at2"/>
<sequence length="284" mass="29271">MARWTIDQPATRTLDGIVALRVRIIGGHVNILPTDDPVTFEVSDITGEPILATHEAGILTITYEDLTGSGFLERLRPAQLSGYKGVQRRSATVNVRVPPDCPVEVTTLSAPVVAAGLTAKTHLRTASGDITLDNINGEVEANTVSGSFAGRDLHGILRFNSVSGQAAVAGGRLAEMSGKTASGQFLADVDLAASSRVRLASVSGEVALRVPADTSAGVELRSATGNVQSAFGLDRSSPPGRTNLSGKIGDGIDPSNISVTTVSGAVSLLRRAADAPAAIPTGRE</sequence>
<dbReference type="Proteomes" id="UP000317422">
    <property type="component" value="Unassembled WGS sequence"/>
</dbReference>
<evidence type="ECO:0000313" key="2">
    <source>
        <dbReference type="EMBL" id="TQN30537.1"/>
    </source>
</evidence>
<accession>A0A543NFE7</accession>
<dbReference type="RefSeq" id="WP_141921776.1">
    <property type="nucleotide sequence ID" value="NZ_VFQC01000001.1"/>
</dbReference>
<comment type="caution">
    <text evidence="2">The sequence shown here is derived from an EMBL/GenBank/DDBJ whole genome shotgun (WGS) entry which is preliminary data.</text>
</comment>
<organism evidence="2 3">
    <name type="scientific">Haloactinospora alba</name>
    <dbReference type="NCBI Taxonomy" id="405555"/>
    <lineage>
        <taxon>Bacteria</taxon>
        <taxon>Bacillati</taxon>
        <taxon>Actinomycetota</taxon>
        <taxon>Actinomycetes</taxon>
        <taxon>Streptosporangiales</taxon>
        <taxon>Nocardiopsidaceae</taxon>
        <taxon>Haloactinospora</taxon>
    </lineage>
</organism>
<feature type="domain" description="DUF4097" evidence="1">
    <location>
        <begin position="57"/>
        <end position="268"/>
    </location>
</feature>
<dbReference type="Pfam" id="PF13349">
    <property type="entry name" value="DUF4097"/>
    <property type="match status" value="1"/>
</dbReference>